<sequence>MEEGNAHESNVEDTLVDAAEKARNVLRTTFLEKSKVQCSSAHVRDLHSALI</sequence>
<dbReference type="EMBL" id="CM029046">
    <property type="protein sequence ID" value="KAG2589024.1"/>
    <property type="molecule type" value="Genomic_DNA"/>
</dbReference>
<evidence type="ECO:0000313" key="1">
    <source>
        <dbReference type="EMBL" id="KAG2589024.1"/>
    </source>
</evidence>
<dbReference type="Proteomes" id="UP000823388">
    <property type="component" value="Chromosome 5N"/>
</dbReference>
<protein>
    <submittedName>
        <fullName evidence="1">Uncharacterized protein</fullName>
    </submittedName>
</protein>
<organism evidence="1 2">
    <name type="scientific">Panicum virgatum</name>
    <name type="common">Blackwell switchgrass</name>
    <dbReference type="NCBI Taxonomy" id="38727"/>
    <lineage>
        <taxon>Eukaryota</taxon>
        <taxon>Viridiplantae</taxon>
        <taxon>Streptophyta</taxon>
        <taxon>Embryophyta</taxon>
        <taxon>Tracheophyta</taxon>
        <taxon>Spermatophyta</taxon>
        <taxon>Magnoliopsida</taxon>
        <taxon>Liliopsida</taxon>
        <taxon>Poales</taxon>
        <taxon>Poaceae</taxon>
        <taxon>PACMAD clade</taxon>
        <taxon>Panicoideae</taxon>
        <taxon>Panicodae</taxon>
        <taxon>Paniceae</taxon>
        <taxon>Panicinae</taxon>
        <taxon>Panicum</taxon>
        <taxon>Panicum sect. Hiantes</taxon>
    </lineage>
</organism>
<keyword evidence="2" id="KW-1185">Reference proteome</keyword>
<gene>
    <name evidence="1" type="ORF">PVAP13_5NG397700</name>
</gene>
<comment type="caution">
    <text evidence="1">The sequence shown here is derived from an EMBL/GenBank/DDBJ whole genome shotgun (WGS) entry which is preliminary data.</text>
</comment>
<proteinExistence type="predicted"/>
<evidence type="ECO:0000313" key="2">
    <source>
        <dbReference type="Proteomes" id="UP000823388"/>
    </source>
</evidence>
<dbReference type="AlphaFoldDB" id="A0A8T0RU89"/>
<accession>A0A8T0RU89</accession>
<name>A0A8T0RU89_PANVG</name>
<reference evidence="1" key="1">
    <citation type="submission" date="2020-05" db="EMBL/GenBank/DDBJ databases">
        <title>WGS assembly of Panicum virgatum.</title>
        <authorList>
            <person name="Lovell J.T."/>
            <person name="Jenkins J."/>
            <person name="Shu S."/>
            <person name="Juenger T.E."/>
            <person name="Schmutz J."/>
        </authorList>
    </citation>
    <scope>NUCLEOTIDE SEQUENCE</scope>
    <source>
        <strain evidence="1">AP13</strain>
    </source>
</reference>